<dbReference type="NCBIfam" id="NF008818">
    <property type="entry name" value="PRK11864.1"/>
    <property type="match status" value="1"/>
</dbReference>
<dbReference type="GO" id="GO:0030976">
    <property type="term" value="F:thiamine pyrophosphate binding"/>
    <property type="evidence" value="ECO:0007669"/>
    <property type="project" value="InterPro"/>
</dbReference>
<dbReference type="EMBL" id="DTFI01000012">
    <property type="protein sequence ID" value="HGI42846.1"/>
    <property type="molecule type" value="Genomic_DNA"/>
</dbReference>
<dbReference type="GO" id="GO:0018491">
    <property type="term" value="F:2-oxobutyrate synthase activity"/>
    <property type="evidence" value="ECO:0007669"/>
    <property type="project" value="UniProtKB-ARBA"/>
</dbReference>
<dbReference type="InterPro" id="IPR051479">
    <property type="entry name" value="PorB-like"/>
</dbReference>
<dbReference type="CDD" id="cd03376">
    <property type="entry name" value="TPP_PFOR_porB_like"/>
    <property type="match status" value="1"/>
</dbReference>
<comment type="caution">
    <text evidence="6">The sequence shown here is derived from an EMBL/GenBank/DDBJ whole genome shotgun (WGS) entry which is preliminary data.</text>
</comment>
<sequence>MAHRVFPREEYLLKGHVACPGCGAAIMLRHVLKALGPNTYLVIPACCTSVIAGPHPRSAFGVPVLHIAFAASAAAASGMVEALDKLGKPANVVVWAGDGGTVDIGLQALSGAAERGHNIIYICYDNEAYMNTGIQKSGSTPYGAWTTTTPSGNPGFKKDLPGIMVSHRVPYVATLSPAYPNDTFARLRKAASMRGGLKYLHALTPCPPGWRYDPSLTVEIARLAVETGMWVLYEVENGVFRLTGPSKALLDKSKRKPVTEYLKLQGRFRHLSSEDVERIQKMVDENWERIAEMLKESSEHSGKQG</sequence>
<evidence type="ECO:0000256" key="2">
    <source>
        <dbReference type="ARBA" id="ARBA00012691"/>
    </source>
</evidence>
<comment type="catalytic activity">
    <reaction evidence="4">
        <text>a 2-oxocarboxylate + 2 oxidized [2Fe-2S]-[ferredoxin] + CoA = an acyl-CoA + 2 reduced [2Fe-2S]-[ferredoxin] + CO2 + H(+)</text>
        <dbReference type="Rhea" id="RHEA:42316"/>
        <dbReference type="Rhea" id="RHEA-COMP:10000"/>
        <dbReference type="Rhea" id="RHEA-COMP:10001"/>
        <dbReference type="ChEBI" id="CHEBI:15378"/>
        <dbReference type="ChEBI" id="CHEBI:16526"/>
        <dbReference type="ChEBI" id="CHEBI:33737"/>
        <dbReference type="ChEBI" id="CHEBI:33738"/>
        <dbReference type="ChEBI" id="CHEBI:35179"/>
        <dbReference type="ChEBI" id="CHEBI:57287"/>
        <dbReference type="ChEBI" id="CHEBI:58342"/>
        <dbReference type="EC" id="1.2.7.11"/>
    </reaction>
</comment>
<proteinExistence type="predicted"/>
<gene>
    <name evidence="6" type="ORF">ENV17_00450</name>
</gene>
<keyword evidence="6" id="KW-0670">Pyruvate</keyword>
<evidence type="ECO:0000256" key="1">
    <source>
        <dbReference type="ARBA" id="ARBA00011631"/>
    </source>
</evidence>
<evidence type="ECO:0000259" key="5">
    <source>
        <dbReference type="Pfam" id="PF02775"/>
    </source>
</evidence>
<dbReference type="GO" id="GO:0019164">
    <property type="term" value="F:pyruvate synthase activity"/>
    <property type="evidence" value="ECO:0007669"/>
    <property type="project" value="UniProtKB-ARBA"/>
</dbReference>
<evidence type="ECO:0000256" key="3">
    <source>
        <dbReference type="ARBA" id="ARBA00023002"/>
    </source>
</evidence>
<evidence type="ECO:0000313" key="6">
    <source>
        <dbReference type="EMBL" id="HGI42846.1"/>
    </source>
</evidence>
<name>A0A7C4FAB4_THEPE</name>
<keyword evidence="3 6" id="KW-0560">Oxidoreductase</keyword>
<dbReference type="InterPro" id="IPR029061">
    <property type="entry name" value="THDP-binding"/>
</dbReference>
<dbReference type="AlphaFoldDB" id="A0A7C4FAB4"/>
<evidence type="ECO:0000256" key="4">
    <source>
        <dbReference type="ARBA" id="ARBA00048893"/>
    </source>
</evidence>
<dbReference type="PANTHER" id="PTHR42897">
    <property type="entry name" value="PYRUVATE SYNTHASE SUBUNIT PORB"/>
    <property type="match status" value="1"/>
</dbReference>
<dbReference type="Gene3D" id="3.40.50.970">
    <property type="match status" value="2"/>
</dbReference>
<organism evidence="6">
    <name type="scientific">Thermofilum pendens</name>
    <dbReference type="NCBI Taxonomy" id="2269"/>
    <lineage>
        <taxon>Archaea</taxon>
        <taxon>Thermoproteota</taxon>
        <taxon>Thermoprotei</taxon>
        <taxon>Thermofilales</taxon>
        <taxon>Thermofilaceae</taxon>
        <taxon>Thermofilum</taxon>
    </lineage>
</organism>
<dbReference type="EC" id="1.2.7.11" evidence="2"/>
<dbReference type="Pfam" id="PF02775">
    <property type="entry name" value="TPP_enzyme_C"/>
    <property type="match status" value="1"/>
</dbReference>
<comment type="subunit">
    <text evidence="1">Heterodimer composed of an alpha and a beta subunit.</text>
</comment>
<dbReference type="SUPFAM" id="SSF52518">
    <property type="entry name" value="Thiamin diphosphate-binding fold (THDP-binding)"/>
    <property type="match status" value="1"/>
</dbReference>
<dbReference type="NCBIfam" id="NF008819">
    <property type="entry name" value="PRK11865.1"/>
    <property type="match status" value="1"/>
</dbReference>
<dbReference type="InterPro" id="IPR011766">
    <property type="entry name" value="TPP_enzyme_TPP-bd"/>
</dbReference>
<protein>
    <recommendedName>
        <fullName evidence="2">2-oxoacid oxidoreductase (ferredoxin)</fullName>
        <ecNumber evidence="2">1.2.7.11</ecNumber>
    </recommendedName>
</protein>
<reference evidence="6" key="1">
    <citation type="journal article" date="2020" name="mSystems">
        <title>Genome- and Community-Level Interaction Insights into Carbon Utilization and Element Cycling Functions of Hydrothermarchaeota in Hydrothermal Sediment.</title>
        <authorList>
            <person name="Zhou Z."/>
            <person name="Liu Y."/>
            <person name="Xu W."/>
            <person name="Pan J."/>
            <person name="Luo Z.H."/>
            <person name="Li M."/>
        </authorList>
    </citation>
    <scope>NUCLEOTIDE SEQUENCE [LARGE SCALE GENOMIC DNA]</scope>
    <source>
        <strain evidence="6">SpSt-735</strain>
    </source>
</reference>
<accession>A0A7C4FAB4</accession>
<feature type="domain" description="Thiamine pyrophosphate enzyme TPP-binding" evidence="5">
    <location>
        <begin position="56"/>
        <end position="195"/>
    </location>
</feature>
<dbReference type="PANTHER" id="PTHR42897:SF1">
    <property type="entry name" value="2-OXOACID OXIDOREDUCTASE (FERREDOXIN)"/>
    <property type="match status" value="1"/>
</dbReference>